<gene>
    <name evidence="1" type="ORF">MMSR116_21550</name>
</gene>
<dbReference type="EMBL" id="CP043538">
    <property type="protein sequence ID" value="QGY04199.1"/>
    <property type="molecule type" value="Genomic_DNA"/>
</dbReference>
<name>A0A6B9FQQ2_9HYPH</name>
<dbReference type="Pfam" id="PF21973">
    <property type="entry name" value="DUF6925"/>
    <property type="match status" value="1"/>
</dbReference>
<reference evidence="1 2" key="2">
    <citation type="journal article" date="2013" name="Genome Announc.">
        <title>Draft Genome Sequence of Methylobacterium mesophilicum Strain SR1.6/6, Isolated from Citrus sinensis.</title>
        <authorList>
            <person name="Marinho Almeida D."/>
            <person name="Dini-Andreote F."/>
            <person name="Camargo Neves A.A."/>
            <person name="Juca Ramos R.T."/>
            <person name="Andreote F.D."/>
            <person name="Carneiro A.R."/>
            <person name="Oliveira de Souza Lima A."/>
            <person name="Caracciolo Gomes de Sa P.H."/>
            <person name="Ribeiro Barbosa M.S."/>
            <person name="Araujo W.L."/>
            <person name="Silva A."/>
        </authorList>
    </citation>
    <scope>NUCLEOTIDE SEQUENCE [LARGE SCALE GENOMIC DNA]</scope>
    <source>
        <strain evidence="1 2">SR1.6/6</strain>
    </source>
</reference>
<dbReference type="KEGG" id="mmes:MMSR116_21550"/>
<accession>A0A6B9FQQ2</accession>
<dbReference type="Proteomes" id="UP000012488">
    <property type="component" value="Chromosome"/>
</dbReference>
<dbReference type="InterPro" id="IPR053838">
    <property type="entry name" value="DUF6925"/>
</dbReference>
<dbReference type="AlphaFoldDB" id="A0A6B9FQQ2"/>
<organism evidence="1 2">
    <name type="scientific">Methylobacterium mesophilicum SR1.6/6</name>
    <dbReference type="NCBI Taxonomy" id="908290"/>
    <lineage>
        <taxon>Bacteria</taxon>
        <taxon>Pseudomonadati</taxon>
        <taxon>Pseudomonadota</taxon>
        <taxon>Alphaproteobacteria</taxon>
        <taxon>Hyphomicrobiales</taxon>
        <taxon>Methylobacteriaceae</taxon>
        <taxon>Methylobacterium</taxon>
    </lineage>
</organism>
<evidence type="ECO:0000313" key="1">
    <source>
        <dbReference type="EMBL" id="QGY04199.1"/>
    </source>
</evidence>
<reference evidence="1 2" key="1">
    <citation type="journal article" date="2012" name="Genet. Mol. Biol.">
        <title>Analysis of 16S rRNA and mxaF genes revealing insights into Methylobacterium niche-specific plant association.</title>
        <authorList>
            <person name="Dourado M.N."/>
            <person name="Andreote F.D."/>
            <person name="Dini-Andreote F."/>
            <person name="Conti R."/>
            <person name="Araujo J.M."/>
            <person name="Araujo W.L."/>
        </authorList>
    </citation>
    <scope>NUCLEOTIDE SEQUENCE [LARGE SCALE GENOMIC DNA]</scope>
    <source>
        <strain evidence="1 2">SR1.6/6</strain>
    </source>
</reference>
<protein>
    <submittedName>
        <fullName evidence="1">Uncharacterized protein</fullName>
    </submittedName>
</protein>
<dbReference type="OrthoDB" id="3569535at2"/>
<evidence type="ECO:0000313" key="2">
    <source>
        <dbReference type="Proteomes" id="UP000012488"/>
    </source>
</evidence>
<proteinExistence type="predicted"/>
<sequence>MTDGARRCAEALLRAQLADPACTWSLGGYGAAATFARDPEEPVHRLDGDAFGLVTARGAIVLAVPPGLRPFAYETGFADGWSQAVALCLPASACAMGGRGVLTELGPDDAAARPQDRGALLFDLGLGLEAADACLRVSDRALIDRLRAGLGRPVLGPDHPAGPVRAAEAAHRIFVTRLGRIEVFAPGASQTGSAHGPRSHILPDLLTLRRTHAATAPIPRGWVPCGALHPAHPVRDRSGRAVPFDAARHAAFGHILDAWGDPALVALRRAVLAGVDPDPATVDGRYARLAMRAARAQVSARDP</sequence>
<dbReference type="RefSeq" id="WP_010687305.1">
    <property type="nucleotide sequence ID" value="NZ_CP043538.1"/>
</dbReference>